<feature type="compositionally biased region" description="Basic and acidic residues" evidence="1">
    <location>
        <begin position="868"/>
        <end position="890"/>
    </location>
</feature>
<feature type="compositionally biased region" description="Polar residues" evidence="1">
    <location>
        <begin position="931"/>
        <end position="942"/>
    </location>
</feature>
<feature type="region of interest" description="Disordered" evidence="1">
    <location>
        <begin position="1148"/>
        <end position="1188"/>
    </location>
</feature>
<feature type="compositionally biased region" description="Basic and acidic residues" evidence="1">
    <location>
        <begin position="727"/>
        <end position="762"/>
    </location>
</feature>
<reference evidence="2 3" key="1">
    <citation type="journal article" date="2024" name="Nat. Commun.">
        <title>Phylogenomics reveals the evolutionary origins of lichenization in chlorophyte algae.</title>
        <authorList>
            <person name="Puginier C."/>
            <person name="Libourel C."/>
            <person name="Otte J."/>
            <person name="Skaloud P."/>
            <person name="Haon M."/>
            <person name="Grisel S."/>
            <person name="Petersen M."/>
            <person name="Berrin J.G."/>
            <person name="Delaux P.M."/>
            <person name="Dal Grande F."/>
            <person name="Keller J."/>
        </authorList>
    </citation>
    <scope>NUCLEOTIDE SEQUENCE [LARGE SCALE GENOMIC DNA]</scope>
    <source>
        <strain evidence="2 3">SAG 2523</strain>
    </source>
</reference>
<sequence>MGLAADPGTGFADLFSLGAITPPEPKPLGMDLSDTAEPAPPGVSPGANVPGARHQLPAQQPARADAAPADSPVRSASLPGQTAKPTFVLHIPLDPSSPSLVHAAQDARRSVSLDRPASAPLPAFAAASVTRPASASPARRPSWALAPTPGPTETIPDTSDEEEPLAALLGGYGDTMASPVSSPRAQAEPSPRQKPTPPQQHELQLPADPPIIERAAGHASQVGAMEQQGGARMSINAHSLQAGRHLPEAPLQHHASSVGKTHQNQVAEGASQDGSRAHTLPNVPEPHGSPAGRRRDASGSPDGVGMGTLVPYEADAGLASPPAAPRIQRQHADRAGMGSTKALGSQAAPLDDPQMAMHRILVSAEAANMTLHNMRLVFLRRRTVQALWNIDELLHWAWRQEGASTAMPRGVLAGSFVKLRVTADECLLRQSQVVQAAKEEGEEVVYVQGEEEAIPVSCLSDRMVEESEVEAWRQFMQGSPQLQQPCLVQVARQQHYLKSARDFQEVTDRVHVLALWKEIFGSSSKLPADGVLQLEVRAAMPLVPQLEALLAAAKAVLNPEALASSATLGQAYQEQATAAIPSEDFVPPLPPSSDADAPDLPRSCSRSKGVRRQGQHPSRSKSRSPTRHDGRRDKRRRFASSPPSGRRLLRSEKSPAGDRALDRDRNRSRSAGTHRPDRKAHPFPGGAREVSPLDAPLEDSADEPPKPYMPHRSPPRGRKRSRGDSPAARKEDNLPKTPKQQDVHGADRPENEPEGRMERGGQEARLSSLKKGKSKADGQGTRTKASKKQPKKGSRGEPEVQTPGAGITDATEGQLRKHARIEAPPKRPSSPRQTDLGDISRKSRDSHKPSEAPDADAQDDLPNSSKAESSRDAAQKEQRGEDAASRDRAANPDGAAPRGHRSPSQERGTPGHAHKHGSDAETPSHVRTSDSGRNGNGQQSASVPGKTNLIFAHPERQACSKLPESVVSKSPADATSARVRFPMASQAPSPQEPPMLPWEPQDPPADPRPACPGAAAAPSAAAPSPSPASKGLGKTPGSLKGIKPNRMFDREEILERRRTGSGHPPAKDARPGRDPQPDHLISPPRAPRQIHDGSSQPSPGNMAGHIAALLAADDSEVTQALRAALALQPAQKDTQGTPSEAFEAAALQPSPQDGPQEELPGDFPAAQQPDAAAAGAAGGVDAEAAPAQAQQGSYTDWTAYWDDNQDPGYSLPVPVHGVLLTWFQDWQADRLQRLQLQQQAYLQQWYAQQYPAYPQQYAAAMAGFVQPVAGYQAGGYPAYQAPYAAYSAAAYPAAVAPAAAALAAACSAAAAPAAEAAAAYPAAVAPAAVPAAAEEGSQPLPTSQPPAAAGSDAAADQVSSQPSAITSWPPVPGESVPVGSQAPAMPQEGQEDKLQALGEAAPELAPHAGASTSTPLTSTRNTQPLQQINLQIPGLDEAPGVDLAPLPAAVAATAAAPPKPAAGSLVHASAPATSTANPSGNMSRVAIPGLSPETPPALTPIPEGQAASRAASAAGLVEARATSRDSSTRQRLKSGSSQRRSNLSRFLSPEGVSARLPASARRSALQALVQPDALSQGAPATTAQALATPSDPRRRSSAAAAAPAPVDAPQMVQEPHPADPRLESRPSSATAQQSRRDQPSDPRKRRHGEVAEEPREGHRSLSRASPDRRRANDRSTSSSPRPSKRLHRERRSRSPASVEHRDHLRRQDWHTERAGGSPQMREGRDRSRDPRPISSRGRSRTSSPSHRQRSTSPTRSSFRHRSSGGRSQEIEQAQSDVEAAAFGRQSRSASGVRPPGAFGSQARGPPEPSLLVATDDTEAVSILSCLAPPALEVLQVAAAEGLFGCPLDSHSLDFTAKQNELGQKLRIQNMKVCTLLAAASEATSQLLQSIAPA</sequence>
<proteinExistence type="predicted"/>
<feature type="compositionally biased region" description="Low complexity" evidence="1">
    <location>
        <begin position="1553"/>
        <end position="1568"/>
    </location>
</feature>
<feature type="compositionally biased region" description="Basic residues" evidence="1">
    <location>
        <begin position="1682"/>
        <end position="1693"/>
    </location>
</feature>
<feature type="region of interest" description="Disordered" evidence="1">
    <location>
        <begin position="582"/>
        <end position="1107"/>
    </location>
</feature>
<feature type="compositionally biased region" description="Low complexity" evidence="1">
    <location>
        <begin position="57"/>
        <end position="76"/>
    </location>
</feature>
<keyword evidence="3" id="KW-1185">Reference proteome</keyword>
<feature type="compositionally biased region" description="Basic and acidic residues" evidence="1">
    <location>
        <begin position="1698"/>
        <end position="1713"/>
    </location>
</feature>
<feature type="compositionally biased region" description="Basic and acidic residues" evidence="1">
    <location>
        <begin position="1721"/>
        <end position="1731"/>
    </location>
</feature>
<feature type="compositionally biased region" description="Low complexity" evidence="1">
    <location>
        <begin position="1578"/>
        <end position="1590"/>
    </location>
</feature>
<feature type="compositionally biased region" description="Basic and acidic residues" evidence="1">
    <location>
        <begin position="1065"/>
        <end position="1077"/>
    </location>
</feature>
<feature type="compositionally biased region" description="Polar residues" evidence="1">
    <location>
        <begin position="1533"/>
        <end position="1545"/>
    </location>
</feature>
<organism evidence="2 3">
    <name type="scientific">Apatococcus fuscideae</name>
    <dbReference type="NCBI Taxonomy" id="2026836"/>
    <lineage>
        <taxon>Eukaryota</taxon>
        <taxon>Viridiplantae</taxon>
        <taxon>Chlorophyta</taxon>
        <taxon>core chlorophytes</taxon>
        <taxon>Trebouxiophyceae</taxon>
        <taxon>Chlorellales</taxon>
        <taxon>Chlorellaceae</taxon>
        <taxon>Apatococcus</taxon>
    </lineage>
</organism>
<feature type="region of interest" description="Disordered" evidence="1">
    <location>
        <begin position="251"/>
        <end position="347"/>
    </location>
</feature>
<feature type="compositionally biased region" description="Pro residues" evidence="1">
    <location>
        <begin position="990"/>
        <end position="1010"/>
    </location>
</feature>
<feature type="compositionally biased region" description="Low complexity" evidence="1">
    <location>
        <begin position="1345"/>
        <end position="1364"/>
    </location>
</feature>
<evidence type="ECO:0000313" key="2">
    <source>
        <dbReference type="EMBL" id="KAK9864737.1"/>
    </source>
</evidence>
<feature type="region of interest" description="Disordered" evidence="1">
    <location>
        <begin position="129"/>
        <end position="204"/>
    </location>
</feature>
<feature type="compositionally biased region" description="Low complexity" evidence="1">
    <location>
        <begin position="129"/>
        <end position="147"/>
    </location>
</feature>
<feature type="compositionally biased region" description="Basic and acidic residues" evidence="1">
    <location>
        <begin position="916"/>
        <end position="930"/>
    </location>
</feature>
<feature type="region of interest" description="Disordered" evidence="1">
    <location>
        <begin position="1334"/>
        <end position="1392"/>
    </location>
</feature>
<accession>A0AAW1T7Z4</accession>
<dbReference type="Proteomes" id="UP001485043">
    <property type="component" value="Unassembled WGS sequence"/>
</dbReference>
<feature type="compositionally biased region" description="Low complexity" evidence="1">
    <location>
        <begin position="1597"/>
        <end position="1609"/>
    </location>
</feature>
<dbReference type="EMBL" id="JALJOV010000320">
    <property type="protein sequence ID" value="KAK9864737.1"/>
    <property type="molecule type" value="Genomic_DNA"/>
</dbReference>
<feature type="compositionally biased region" description="Basic and acidic residues" evidence="1">
    <location>
        <begin position="1634"/>
        <end position="1673"/>
    </location>
</feature>
<feature type="compositionally biased region" description="Basic and acidic residues" evidence="1">
    <location>
        <begin position="649"/>
        <end position="667"/>
    </location>
</feature>
<feature type="compositionally biased region" description="Basic residues" evidence="1">
    <location>
        <begin position="608"/>
        <end position="625"/>
    </location>
</feature>
<gene>
    <name evidence="2" type="ORF">WJX84_010685</name>
</gene>
<feature type="compositionally biased region" description="Basic and acidic residues" evidence="1">
    <location>
        <begin position="1046"/>
        <end position="1058"/>
    </location>
</feature>
<feature type="compositionally biased region" description="Basic and acidic residues" evidence="1">
    <location>
        <begin position="838"/>
        <end position="851"/>
    </location>
</feature>
<evidence type="ECO:0000313" key="3">
    <source>
        <dbReference type="Proteomes" id="UP001485043"/>
    </source>
</evidence>
<feature type="compositionally biased region" description="Basic residues" evidence="1">
    <location>
        <begin position="784"/>
        <end position="793"/>
    </location>
</feature>
<name>A0AAW1T7Z4_9CHLO</name>
<comment type="caution">
    <text evidence="2">The sequence shown here is derived from an EMBL/GenBank/DDBJ whole genome shotgun (WGS) entry which is preliminary data.</text>
</comment>
<feature type="compositionally biased region" description="Polar residues" evidence="1">
    <location>
        <begin position="254"/>
        <end position="266"/>
    </location>
</feature>
<feature type="region of interest" description="Disordered" evidence="1">
    <location>
        <begin position="1"/>
        <end position="80"/>
    </location>
</feature>
<feature type="compositionally biased region" description="Low complexity" evidence="1">
    <location>
        <begin position="1732"/>
        <end position="1745"/>
    </location>
</feature>
<feature type="compositionally biased region" description="Low complexity" evidence="1">
    <location>
        <begin position="1503"/>
        <end position="1520"/>
    </location>
</feature>
<feature type="compositionally biased region" description="Low complexity" evidence="1">
    <location>
        <begin position="1161"/>
        <end position="1188"/>
    </location>
</feature>
<protein>
    <submittedName>
        <fullName evidence="2">Uncharacterized protein</fullName>
    </submittedName>
</protein>
<feature type="compositionally biased region" description="Low complexity" evidence="1">
    <location>
        <begin position="592"/>
        <end position="601"/>
    </location>
</feature>
<evidence type="ECO:0000256" key="1">
    <source>
        <dbReference type="SAM" id="MobiDB-lite"/>
    </source>
</evidence>
<feature type="region of interest" description="Disordered" evidence="1">
    <location>
        <begin position="1459"/>
        <end position="1809"/>
    </location>
</feature>
<feature type="compositionally biased region" description="Low complexity" evidence="1">
    <location>
        <begin position="1011"/>
        <end position="1029"/>
    </location>
</feature>
<feature type="compositionally biased region" description="Low complexity" evidence="1">
    <location>
        <begin position="1468"/>
        <end position="1479"/>
    </location>
</feature>